<protein>
    <submittedName>
        <fullName evidence="7">6-phospho-beta-glucosidase</fullName>
        <ecNumber evidence="7">3.2.1.86</ecNumber>
    </submittedName>
</protein>
<accession>A0A3S4M664</accession>
<dbReference type="EC" id="3.2.1.86" evidence="7"/>
<feature type="active site" description="Nucleophile" evidence="4">
    <location>
        <position position="374"/>
    </location>
</feature>
<dbReference type="GO" id="GO:0008706">
    <property type="term" value="F:6-phospho-beta-glucosidase activity"/>
    <property type="evidence" value="ECO:0007669"/>
    <property type="project" value="UniProtKB-EC"/>
</dbReference>
<dbReference type="NCBIfam" id="NF007154">
    <property type="entry name" value="PRK09589.1"/>
    <property type="match status" value="1"/>
</dbReference>
<dbReference type="Pfam" id="PF00232">
    <property type="entry name" value="Glyco_hydro_1"/>
    <property type="match status" value="1"/>
</dbReference>
<dbReference type="PROSITE" id="PS00572">
    <property type="entry name" value="GLYCOSYL_HYDROL_F1_1"/>
    <property type="match status" value="1"/>
</dbReference>
<name>A0A3S4M664_CITKO</name>
<dbReference type="InterPro" id="IPR033132">
    <property type="entry name" value="GH_1_N_CS"/>
</dbReference>
<dbReference type="PANTHER" id="PTHR10353">
    <property type="entry name" value="GLYCOSYL HYDROLASE"/>
    <property type="match status" value="1"/>
</dbReference>
<evidence type="ECO:0000256" key="3">
    <source>
        <dbReference type="ARBA" id="ARBA00023295"/>
    </source>
</evidence>
<dbReference type="AlphaFoldDB" id="A0A3S4M664"/>
<reference evidence="7 8" key="1">
    <citation type="submission" date="2018-12" db="EMBL/GenBank/DDBJ databases">
        <authorList>
            <consortium name="Pathogen Informatics"/>
        </authorList>
    </citation>
    <scope>NUCLEOTIDE SEQUENCE [LARGE SCALE GENOMIC DNA]</scope>
    <source>
        <strain evidence="7 8">NCTC11075</strain>
    </source>
</reference>
<dbReference type="EMBL" id="LR134204">
    <property type="protein sequence ID" value="VEB87353.1"/>
    <property type="molecule type" value="Genomic_DNA"/>
</dbReference>
<dbReference type="InterPro" id="IPR018120">
    <property type="entry name" value="Glyco_hydro_1_AS"/>
</dbReference>
<proteinExistence type="inferred from homology"/>
<dbReference type="Proteomes" id="UP000270272">
    <property type="component" value="Chromosome"/>
</dbReference>
<dbReference type="PRINTS" id="PR00131">
    <property type="entry name" value="GLHYDRLASE1"/>
</dbReference>
<organism evidence="7 8">
    <name type="scientific">Citrobacter koseri</name>
    <name type="common">Citrobacter diversus</name>
    <dbReference type="NCBI Taxonomy" id="545"/>
    <lineage>
        <taxon>Bacteria</taxon>
        <taxon>Pseudomonadati</taxon>
        <taxon>Pseudomonadota</taxon>
        <taxon>Gammaproteobacteria</taxon>
        <taxon>Enterobacterales</taxon>
        <taxon>Enterobacteriaceae</taxon>
        <taxon>Citrobacter</taxon>
    </lineage>
</organism>
<evidence type="ECO:0000256" key="5">
    <source>
        <dbReference type="RuleBase" id="RU003690"/>
    </source>
</evidence>
<evidence type="ECO:0000256" key="4">
    <source>
        <dbReference type="PROSITE-ProRule" id="PRU10055"/>
    </source>
</evidence>
<evidence type="ECO:0000256" key="2">
    <source>
        <dbReference type="ARBA" id="ARBA00022801"/>
    </source>
</evidence>
<keyword evidence="2 6" id="KW-0378">Hydrolase</keyword>
<dbReference type="FunFam" id="3.20.20.80:FF:000004">
    <property type="entry name" value="Beta-glucosidase 6-phospho-beta-glucosidase"/>
    <property type="match status" value="1"/>
</dbReference>
<dbReference type="GO" id="GO:0016052">
    <property type="term" value="P:carbohydrate catabolic process"/>
    <property type="evidence" value="ECO:0007669"/>
    <property type="project" value="TreeGrafter"/>
</dbReference>
<dbReference type="PROSITE" id="PS00653">
    <property type="entry name" value="GLYCOSYL_HYDROL_F1_2"/>
    <property type="match status" value="1"/>
</dbReference>
<keyword evidence="3 6" id="KW-0326">Glycosidase</keyword>
<dbReference type="NCBIfam" id="NF011589">
    <property type="entry name" value="PRK15014.1"/>
    <property type="match status" value="1"/>
</dbReference>
<evidence type="ECO:0000256" key="6">
    <source>
        <dbReference type="RuleBase" id="RU004468"/>
    </source>
</evidence>
<evidence type="ECO:0000313" key="7">
    <source>
        <dbReference type="EMBL" id="VEB87353.1"/>
    </source>
</evidence>
<evidence type="ECO:0000313" key="8">
    <source>
        <dbReference type="Proteomes" id="UP000270272"/>
    </source>
</evidence>
<dbReference type="GO" id="GO:0005829">
    <property type="term" value="C:cytosol"/>
    <property type="evidence" value="ECO:0007669"/>
    <property type="project" value="TreeGrafter"/>
</dbReference>
<gene>
    <name evidence="7" type="primary">celA_2</name>
    <name evidence="7" type="ORF">NCTC11075_01448</name>
</gene>
<dbReference type="InterPro" id="IPR001360">
    <property type="entry name" value="Glyco_hydro_1"/>
</dbReference>
<dbReference type="Gene3D" id="3.20.20.80">
    <property type="entry name" value="Glycosidases"/>
    <property type="match status" value="1"/>
</dbReference>
<dbReference type="SUPFAM" id="SSF51445">
    <property type="entry name" value="(Trans)glycosidases"/>
    <property type="match status" value="1"/>
</dbReference>
<sequence>MSGFKANFMWGGAVAAHQLEGGWQEGGKGISVADVMTAGAHGVPREITDGVIAGKNYPNHEAIDFYHRYKDDIKLFAEMGFKCFRTSIAWTRIFPQGDELQPNEAGLQFYDALFDECLKYGIEPVITLSHFEMPYHLVTEYGGWRNRKLIDFFVRFAKVVFTRYQHKVKYWMTFNEINNQANYHEDFAPFTNSGLKYLPGEDREPVMYQAAHYELVASALAVKAAREINPALQVGCMIAMCPIYPLTCAPDDMMMAMNAMHRRYWFTDVHVRGKYPQHILNYFARRGFALDITDEDRAALLQGCVDYIGFSYYMSFATKATADNPQLDYDETKSLVSNPYVQKSDWGWQIDPVGLRYSLNWFWDHYQLPLFIVENGFGAIDIQQGDGSVDDRYRIDYLAAHIREMKKAVVEDGVDLMGYTPWGCIDLVSAGTGEMKKRYGFIYVDKNNDGSGTLARHPKKSFAWYQNVIKKQRRKYLRFNTLLFSPAICAGRVLYSFSRRMSLWLIHVKHTLCCAREEKRYNPAIFLWLPLV</sequence>
<evidence type="ECO:0000256" key="1">
    <source>
        <dbReference type="ARBA" id="ARBA00010838"/>
    </source>
</evidence>
<dbReference type="InterPro" id="IPR017853">
    <property type="entry name" value="GH"/>
</dbReference>
<dbReference type="PANTHER" id="PTHR10353:SF85">
    <property type="entry name" value="ARYL-PHOSPHO-BETA-D-GLUCOSIDASE BGLA"/>
    <property type="match status" value="1"/>
</dbReference>
<comment type="similarity">
    <text evidence="1 5">Belongs to the glycosyl hydrolase 1 family.</text>
</comment>